<keyword evidence="3" id="KW-0720">Serine protease</keyword>
<organism evidence="5 6">
    <name type="scientific">Spermophilus dauricus</name>
    <name type="common">Daurian ground squirrel</name>
    <dbReference type="NCBI Taxonomy" id="99837"/>
    <lineage>
        <taxon>Eukaryota</taxon>
        <taxon>Metazoa</taxon>
        <taxon>Chordata</taxon>
        <taxon>Craniata</taxon>
        <taxon>Vertebrata</taxon>
        <taxon>Euteleostomi</taxon>
        <taxon>Mammalia</taxon>
        <taxon>Eutheria</taxon>
        <taxon>Euarchontoglires</taxon>
        <taxon>Glires</taxon>
        <taxon>Rodentia</taxon>
        <taxon>Sciuromorpha</taxon>
        <taxon>Sciuridae</taxon>
        <taxon>Xerinae</taxon>
        <taxon>Marmotini</taxon>
        <taxon>Spermophilus</taxon>
    </lineage>
</organism>
<feature type="compositionally biased region" description="Low complexity" evidence="4">
    <location>
        <begin position="10"/>
        <end position="25"/>
    </location>
</feature>
<evidence type="ECO:0000256" key="1">
    <source>
        <dbReference type="ARBA" id="ARBA00022670"/>
    </source>
</evidence>
<feature type="compositionally biased region" description="Basic residues" evidence="4">
    <location>
        <begin position="124"/>
        <end position="133"/>
    </location>
</feature>
<dbReference type="GO" id="GO:0000139">
    <property type="term" value="C:Golgi membrane"/>
    <property type="evidence" value="ECO:0007669"/>
    <property type="project" value="TreeGrafter"/>
</dbReference>
<dbReference type="Gene3D" id="3.40.50.200">
    <property type="entry name" value="Peptidase S8/S53 domain"/>
    <property type="match status" value="1"/>
</dbReference>
<evidence type="ECO:0000256" key="3">
    <source>
        <dbReference type="ARBA" id="ARBA00022825"/>
    </source>
</evidence>
<sequence length="287" mass="30821">RDASDPLLSPPASRTPWPATTSTTTTRIPSLATRPVMRTGVRMLDGTITDVVEAQSLSLQPQHIHIYSASWGPEDDGRTVDGPGILTREAFRLGVTKHPHAVRGQHHQAGPRALVQRGLRLQAHHHLQQRGGHRPADRHHGSAPPVHRQAHRHLRLGPVGRRHDRPGSGGQPVSELEGHAAPGGPCVQAGAAAGRRLEGQWRGAPSEPPLRLRAAGRWATGGHGSHLAAHTVPEEMCHPGCAYPHVREAPPRPCTLCTPPPSPPPHQPPPPESGSPREASPKDFDHL</sequence>
<evidence type="ECO:0000313" key="5">
    <source>
        <dbReference type="Ensembl" id="ENSSDAP00000007136.1"/>
    </source>
</evidence>
<protein>
    <recommendedName>
        <fullName evidence="7">Proprotein convertase subtilisin/kexin type 4</fullName>
    </recommendedName>
</protein>
<feature type="compositionally biased region" description="Basic residues" evidence="4">
    <location>
        <begin position="148"/>
        <end position="164"/>
    </location>
</feature>
<dbReference type="GO" id="GO:0016486">
    <property type="term" value="P:peptide hormone processing"/>
    <property type="evidence" value="ECO:0007669"/>
    <property type="project" value="TreeGrafter"/>
</dbReference>
<evidence type="ECO:0000256" key="2">
    <source>
        <dbReference type="ARBA" id="ARBA00022801"/>
    </source>
</evidence>
<evidence type="ECO:0000256" key="4">
    <source>
        <dbReference type="SAM" id="MobiDB-lite"/>
    </source>
</evidence>
<name>A0A8C9PER0_SPEDA</name>
<evidence type="ECO:0000313" key="6">
    <source>
        <dbReference type="Proteomes" id="UP000694422"/>
    </source>
</evidence>
<feature type="region of interest" description="Disordered" evidence="4">
    <location>
        <begin position="1"/>
        <end position="25"/>
    </location>
</feature>
<dbReference type="PANTHER" id="PTHR42884:SF16">
    <property type="entry name" value="PROPROTEIN CONVERTASE SUBTILISIN_KEXIN TYPE 4"/>
    <property type="match status" value="1"/>
</dbReference>
<feature type="region of interest" description="Disordered" evidence="4">
    <location>
        <begin position="124"/>
        <end position="194"/>
    </location>
</feature>
<keyword evidence="2" id="KW-0378">Hydrolase</keyword>
<dbReference type="Proteomes" id="UP000694422">
    <property type="component" value="Unplaced"/>
</dbReference>
<reference evidence="5" key="2">
    <citation type="submission" date="2025-09" db="UniProtKB">
        <authorList>
            <consortium name="Ensembl"/>
        </authorList>
    </citation>
    <scope>IDENTIFICATION</scope>
</reference>
<dbReference type="SUPFAM" id="SSF52743">
    <property type="entry name" value="Subtilisin-like"/>
    <property type="match status" value="1"/>
</dbReference>
<accession>A0A8C9PER0</accession>
<proteinExistence type="predicted"/>
<dbReference type="Ensembl" id="ENSSDAT00000008135.1">
    <property type="protein sequence ID" value="ENSSDAP00000007136.1"/>
    <property type="gene ID" value="ENSSDAG00000006564.1"/>
</dbReference>
<dbReference type="InterPro" id="IPR036852">
    <property type="entry name" value="Peptidase_S8/S53_dom_sf"/>
</dbReference>
<feature type="region of interest" description="Disordered" evidence="4">
    <location>
        <begin position="248"/>
        <end position="287"/>
    </location>
</feature>
<evidence type="ECO:0008006" key="7">
    <source>
        <dbReference type="Google" id="ProtNLM"/>
    </source>
</evidence>
<reference evidence="5" key="1">
    <citation type="submission" date="2025-08" db="UniProtKB">
        <authorList>
            <consortium name="Ensembl"/>
        </authorList>
    </citation>
    <scope>IDENTIFICATION</scope>
</reference>
<dbReference type="GO" id="GO:0005802">
    <property type="term" value="C:trans-Golgi network"/>
    <property type="evidence" value="ECO:0007669"/>
    <property type="project" value="TreeGrafter"/>
</dbReference>
<dbReference type="GO" id="GO:0004252">
    <property type="term" value="F:serine-type endopeptidase activity"/>
    <property type="evidence" value="ECO:0007669"/>
    <property type="project" value="InterPro"/>
</dbReference>
<keyword evidence="1" id="KW-0645">Protease</keyword>
<dbReference type="PANTHER" id="PTHR42884">
    <property type="entry name" value="PROPROTEIN CONVERTASE SUBTILISIN/KEXIN-RELATED"/>
    <property type="match status" value="1"/>
</dbReference>
<feature type="compositionally biased region" description="Pro residues" evidence="4">
    <location>
        <begin position="258"/>
        <end position="273"/>
    </location>
</feature>
<keyword evidence="6" id="KW-1185">Reference proteome</keyword>
<dbReference type="AlphaFoldDB" id="A0A8C9PER0"/>